<organism evidence="2 3">
    <name type="scientific">Roseimicrobium gellanilyticum</name>
    <dbReference type="NCBI Taxonomy" id="748857"/>
    <lineage>
        <taxon>Bacteria</taxon>
        <taxon>Pseudomonadati</taxon>
        <taxon>Verrucomicrobiota</taxon>
        <taxon>Verrucomicrobiia</taxon>
        <taxon>Verrucomicrobiales</taxon>
        <taxon>Verrucomicrobiaceae</taxon>
        <taxon>Roseimicrobium</taxon>
    </lineage>
</organism>
<dbReference type="CDD" id="cd14251">
    <property type="entry name" value="PL-6"/>
    <property type="match status" value="1"/>
</dbReference>
<dbReference type="OrthoDB" id="179999at2"/>
<gene>
    <name evidence="2" type="ORF">DES53_102519</name>
</gene>
<dbReference type="GO" id="GO:0016829">
    <property type="term" value="F:lyase activity"/>
    <property type="evidence" value="ECO:0007669"/>
    <property type="project" value="UniProtKB-KW"/>
</dbReference>
<sequence>MRARHLLSLAVIGLSLQVGGNVTAAESRIAANDVAAFDAAVSAAKPGDAILLEAGEWKDVALVLRGAASKAQPITLRAATPGTVKFTGDSSLRLSGNHLVVEGLWFHNCFPLKWDVVMFREDSKKLANDCTLRDCAITQDSETKDSKERKWVSLYGVGHKVERCHFEGKTSKGTLLVAWLPEKEGEPPKHEIMGNYFGPRPKLGKNGGEIIRLGDSDTSMQDAACVVKGNLFEKCDGEVECISNKSCGNEYSGNTFIECQGTLTLRHGNRCLVMNNWFDGRHRKFTGGIRVIGEHHAVVGNHLQGLEGDGARTAICVMNGIKDSPANGYLQVKAAKITGNSILDCKHSIIIGYADEDVQALMPPECTFAQNTIQTRGDKAIELVETAAAVKWTGNRVGGGETGLPPNDGIVMTDGQASHPTAVAGPLPRAEVGVKWISALGK</sequence>
<dbReference type="AlphaFoldDB" id="A0A366HT85"/>
<evidence type="ECO:0000256" key="1">
    <source>
        <dbReference type="SAM" id="SignalP"/>
    </source>
</evidence>
<name>A0A366HT85_9BACT</name>
<dbReference type="InterPro" id="IPR039513">
    <property type="entry name" value="PL-6"/>
</dbReference>
<comment type="caution">
    <text evidence="2">The sequence shown here is derived from an EMBL/GenBank/DDBJ whole genome shotgun (WGS) entry which is preliminary data.</text>
</comment>
<feature type="signal peptide" evidence="1">
    <location>
        <begin position="1"/>
        <end position="24"/>
    </location>
</feature>
<proteinExistence type="predicted"/>
<dbReference type="SUPFAM" id="SSF51126">
    <property type="entry name" value="Pectin lyase-like"/>
    <property type="match status" value="1"/>
</dbReference>
<dbReference type="EMBL" id="QNRR01000002">
    <property type="protein sequence ID" value="RBP46133.1"/>
    <property type="molecule type" value="Genomic_DNA"/>
</dbReference>
<dbReference type="Pfam" id="PF14592">
    <property type="entry name" value="Chondroitinas_B"/>
    <property type="match status" value="1"/>
</dbReference>
<protein>
    <submittedName>
        <fullName evidence="2">Poly(Beta-D-mannuronate) lyase</fullName>
    </submittedName>
</protein>
<evidence type="ECO:0000313" key="3">
    <source>
        <dbReference type="Proteomes" id="UP000253426"/>
    </source>
</evidence>
<dbReference type="Gene3D" id="2.160.20.10">
    <property type="entry name" value="Single-stranded right-handed beta-helix, Pectin lyase-like"/>
    <property type="match status" value="1"/>
</dbReference>
<reference evidence="2 3" key="1">
    <citation type="submission" date="2018-06" db="EMBL/GenBank/DDBJ databases">
        <title>Genomic Encyclopedia of Type Strains, Phase IV (KMG-IV): sequencing the most valuable type-strain genomes for metagenomic binning, comparative biology and taxonomic classification.</title>
        <authorList>
            <person name="Goeker M."/>
        </authorList>
    </citation>
    <scope>NUCLEOTIDE SEQUENCE [LARGE SCALE GENOMIC DNA]</scope>
    <source>
        <strain evidence="2 3">DSM 25532</strain>
    </source>
</reference>
<feature type="chain" id="PRO_5017008220" evidence="1">
    <location>
        <begin position="25"/>
        <end position="442"/>
    </location>
</feature>
<keyword evidence="2" id="KW-0456">Lyase</keyword>
<dbReference type="InterPro" id="IPR011050">
    <property type="entry name" value="Pectin_lyase_fold/virulence"/>
</dbReference>
<keyword evidence="1" id="KW-0732">Signal</keyword>
<dbReference type="Proteomes" id="UP000253426">
    <property type="component" value="Unassembled WGS sequence"/>
</dbReference>
<dbReference type="RefSeq" id="WP_113957668.1">
    <property type="nucleotide sequence ID" value="NZ_QNRR01000002.1"/>
</dbReference>
<dbReference type="InterPro" id="IPR012334">
    <property type="entry name" value="Pectin_lyas_fold"/>
</dbReference>
<accession>A0A366HT85</accession>
<evidence type="ECO:0000313" key="2">
    <source>
        <dbReference type="EMBL" id="RBP46133.1"/>
    </source>
</evidence>
<keyword evidence="3" id="KW-1185">Reference proteome</keyword>